<keyword evidence="2" id="KW-0677">Repeat</keyword>
<organism evidence="4">
    <name type="scientific">plant metagenome</name>
    <dbReference type="NCBI Taxonomy" id="1297885"/>
    <lineage>
        <taxon>unclassified sequences</taxon>
        <taxon>metagenomes</taxon>
        <taxon>organismal metagenomes</taxon>
    </lineage>
</organism>
<keyword evidence="3" id="KW-0325">Glycoprotein</keyword>
<dbReference type="EMBL" id="CAADIE010000029">
    <property type="protein sequence ID" value="VFR46370.1"/>
    <property type="molecule type" value="Genomic_DNA"/>
</dbReference>
<dbReference type="PANTHER" id="PTHR36220">
    <property type="entry name" value="UNNAMED PRODUCT"/>
    <property type="match status" value="1"/>
</dbReference>
<dbReference type="PANTHER" id="PTHR36220:SF1">
    <property type="entry name" value="GAMMA TUBULIN COMPLEX COMPONENT C-TERMINAL DOMAIN-CONTAINING PROTEIN"/>
    <property type="match status" value="1"/>
</dbReference>
<dbReference type="InterPro" id="IPR013517">
    <property type="entry name" value="FG-GAP"/>
</dbReference>
<sequence>MGIAIVLSACGGGSDSGSIGNATQISGQLTGLDAGSAVVLQLRIGDAMQEATVQADGSFVFPEPVQGAFSYRVTIRSQPQGQICAVQNGQGTVEAGGSPAPVMVVCAASGYRLSGTVAGNAGVLTIANAVNGDIVNVEGNGGFGLAQAVLAGQAYDVTVQASSAGQVCTVAQGSGTASADVSDIAIHCAPVAPPEPVAVPAIPGGLAIAYDVKAFRLSWTAVEAPAGGGAVTYRVFEDADGPGTAAYIEAASGITTNIYTHAVSGLLNTRLNASYRVQACNSAGCSESGTAETVDVVQAIGYFKTSPSLAGLRQFGGRLALSSDASTLAVGGNNGVVVYARVGGVWTHQADVQASNMEAGDGFGLGIALSADGSAMVVGARREDSNATGVGGDEADNSSIDSGAAYVFSRSAGAWSQQAYLKASNTDTSDEFGYAVAMSGDGNTVAVSAQGEDSGLAGVQTDNSAAQAGAVYVFTREGGQWQQQAYLKAGNVGQDDQFGYDLSLSADGSVLAIGAPGEAGLAAANPADNSGPGAGAAYVHGRNGSAWTQLAYLKASNAEAGDSFGSALALSGDGTTLAVGAWREASASVGVDADQADNAALAAGAVYVFTQTGASWPQQAYLKASNAQTYDRFGMALSLSRDGNTLGVAAMTEQSAALGFDGDQADNSQAQAGAAYLFRRAGNAWAQQAYVKATNSGAGDLFGTSLALSGDAGTLAVGASNELSAATGINGSQGDDATGADYRGAVYLY</sequence>
<protein>
    <submittedName>
        <fullName evidence="4">Probable outer membrane secretion protein -Rhodobacter capsulatus</fullName>
    </submittedName>
</protein>
<evidence type="ECO:0000313" key="5">
    <source>
        <dbReference type="EMBL" id="VFR46370.1"/>
    </source>
</evidence>
<dbReference type="InterPro" id="IPR036116">
    <property type="entry name" value="FN3_sf"/>
</dbReference>
<keyword evidence="1" id="KW-0732">Signal</keyword>
<dbReference type="SUPFAM" id="SSF69322">
    <property type="entry name" value="Tricorn protease domain 2"/>
    <property type="match status" value="1"/>
</dbReference>
<evidence type="ECO:0000256" key="1">
    <source>
        <dbReference type="ARBA" id="ARBA00022729"/>
    </source>
</evidence>
<accession>A0A484QTL4</accession>
<dbReference type="InterPro" id="IPR013783">
    <property type="entry name" value="Ig-like_fold"/>
</dbReference>
<dbReference type="CDD" id="cd00063">
    <property type="entry name" value="FN3"/>
    <property type="match status" value="1"/>
</dbReference>
<dbReference type="Gene3D" id="2.60.40.10">
    <property type="entry name" value="Immunoglobulins"/>
    <property type="match status" value="1"/>
</dbReference>
<proteinExistence type="predicted"/>
<name>A0A484QTL4_9ZZZZ</name>
<evidence type="ECO:0000256" key="2">
    <source>
        <dbReference type="ARBA" id="ARBA00022737"/>
    </source>
</evidence>
<dbReference type="SMART" id="SM00191">
    <property type="entry name" value="Int_alpha"/>
    <property type="match status" value="4"/>
</dbReference>
<dbReference type="EMBL" id="CAADIH010000013">
    <property type="protein sequence ID" value="VFR41618.1"/>
    <property type="molecule type" value="Genomic_DNA"/>
</dbReference>
<evidence type="ECO:0000313" key="4">
    <source>
        <dbReference type="EMBL" id="VFR41618.1"/>
    </source>
</evidence>
<dbReference type="SUPFAM" id="SSF49265">
    <property type="entry name" value="Fibronectin type III"/>
    <property type="match status" value="1"/>
</dbReference>
<dbReference type="InterPro" id="IPR028994">
    <property type="entry name" value="Integrin_alpha_N"/>
</dbReference>
<dbReference type="InterPro" id="IPR003961">
    <property type="entry name" value="FN3_dom"/>
</dbReference>
<reference evidence="4" key="1">
    <citation type="submission" date="2019-03" db="EMBL/GenBank/DDBJ databases">
        <authorList>
            <person name="Danneels B."/>
        </authorList>
    </citation>
    <scope>NUCLEOTIDE SEQUENCE</scope>
</reference>
<dbReference type="Pfam" id="PF14312">
    <property type="entry name" value="FG-GAP_2"/>
    <property type="match status" value="5"/>
</dbReference>
<dbReference type="AlphaFoldDB" id="A0A484QTL4"/>
<evidence type="ECO:0000256" key="3">
    <source>
        <dbReference type="ARBA" id="ARBA00023180"/>
    </source>
</evidence>
<dbReference type="Gene3D" id="2.130.10.130">
    <property type="entry name" value="Integrin alpha, N-terminal"/>
    <property type="match status" value="4"/>
</dbReference>
<gene>
    <name evidence="5" type="ORF">BER1_1492</name>
    <name evidence="4" type="ORF">BER2_1428</name>
</gene>
<dbReference type="InterPro" id="IPR013519">
    <property type="entry name" value="Int_alpha_beta-p"/>
</dbReference>